<dbReference type="Pfam" id="PF02021">
    <property type="entry name" value="UPF0102"/>
    <property type="match status" value="1"/>
</dbReference>
<keyword evidence="4" id="KW-1185">Reference proteome</keyword>
<evidence type="ECO:0000256" key="1">
    <source>
        <dbReference type="ARBA" id="ARBA00006738"/>
    </source>
</evidence>
<sequence length="116" mass="13530">MSTRDVGTDYEEVAIRHLSQYGLELIAQNYRLNNGEIDVIMRDDDFIIFIEVKYRETTAFADVLEQISAKQLQRVRHAARVWLAKNEISEHTTACRFDIVAITGHPFKIEWLKDAF</sequence>
<gene>
    <name evidence="3" type="ORF">FM042_06230</name>
</gene>
<accession>A0A552X5Z6</accession>
<dbReference type="Proteomes" id="UP000320359">
    <property type="component" value="Unassembled WGS sequence"/>
</dbReference>
<dbReference type="HAMAP" id="MF_00048">
    <property type="entry name" value="UPF0102"/>
    <property type="match status" value="1"/>
</dbReference>
<evidence type="ECO:0000313" key="4">
    <source>
        <dbReference type="Proteomes" id="UP000320359"/>
    </source>
</evidence>
<comment type="similarity">
    <text evidence="1 2">Belongs to the UPF0102 family.</text>
</comment>
<dbReference type="PANTHER" id="PTHR34039">
    <property type="entry name" value="UPF0102 PROTEIN YRAN"/>
    <property type="match status" value="1"/>
</dbReference>
<dbReference type="InterPro" id="IPR003509">
    <property type="entry name" value="UPF0102_YraN-like"/>
</dbReference>
<dbReference type="InterPro" id="IPR011335">
    <property type="entry name" value="Restrct_endonuc-II-like"/>
</dbReference>
<evidence type="ECO:0000256" key="2">
    <source>
        <dbReference type="HAMAP-Rule" id="MF_00048"/>
    </source>
</evidence>
<dbReference type="RefSeq" id="WP_143235397.1">
    <property type="nucleotide sequence ID" value="NZ_VJWL01000001.1"/>
</dbReference>
<evidence type="ECO:0000313" key="3">
    <source>
        <dbReference type="EMBL" id="TRW50420.1"/>
    </source>
</evidence>
<reference evidence="3 4" key="1">
    <citation type="submission" date="2019-07" db="EMBL/GenBank/DDBJ databases">
        <authorList>
            <person name="Yang M."/>
            <person name="Zhao D."/>
            <person name="Xiang H."/>
        </authorList>
    </citation>
    <scope>NUCLEOTIDE SEQUENCE [LARGE SCALE GENOMIC DNA]</scope>
    <source>
        <strain evidence="3 4">IM1326</strain>
    </source>
</reference>
<comment type="caution">
    <text evidence="3">The sequence shown here is derived from an EMBL/GenBank/DDBJ whole genome shotgun (WGS) entry which is preliminary data.</text>
</comment>
<dbReference type="PANTHER" id="PTHR34039:SF1">
    <property type="entry name" value="UPF0102 PROTEIN YRAN"/>
    <property type="match status" value="1"/>
</dbReference>
<dbReference type="Gene3D" id="3.40.1350.10">
    <property type="match status" value="1"/>
</dbReference>
<dbReference type="OrthoDB" id="9794876at2"/>
<dbReference type="InterPro" id="IPR011856">
    <property type="entry name" value="tRNA_endonuc-like_dom_sf"/>
</dbReference>
<name>A0A552X5Z6_9GAMM</name>
<proteinExistence type="inferred from homology"/>
<dbReference type="SUPFAM" id="SSF52980">
    <property type="entry name" value="Restriction endonuclease-like"/>
    <property type="match status" value="1"/>
</dbReference>
<organism evidence="3 4">
    <name type="scientific">Aliidiomarina halalkaliphila</name>
    <dbReference type="NCBI Taxonomy" id="2593535"/>
    <lineage>
        <taxon>Bacteria</taxon>
        <taxon>Pseudomonadati</taxon>
        <taxon>Pseudomonadota</taxon>
        <taxon>Gammaproteobacteria</taxon>
        <taxon>Alteromonadales</taxon>
        <taxon>Idiomarinaceae</taxon>
        <taxon>Aliidiomarina</taxon>
    </lineage>
</organism>
<dbReference type="NCBIfam" id="TIGR00252">
    <property type="entry name" value="YraN family protein"/>
    <property type="match status" value="1"/>
</dbReference>
<protein>
    <recommendedName>
        <fullName evidence="2">UPF0102 protein FM042_06230</fullName>
    </recommendedName>
</protein>
<dbReference type="GO" id="GO:0003676">
    <property type="term" value="F:nucleic acid binding"/>
    <property type="evidence" value="ECO:0007669"/>
    <property type="project" value="InterPro"/>
</dbReference>
<dbReference type="EMBL" id="VJWL01000001">
    <property type="protein sequence ID" value="TRW50420.1"/>
    <property type="molecule type" value="Genomic_DNA"/>
</dbReference>
<dbReference type="NCBIfam" id="NF009150">
    <property type="entry name" value="PRK12497.1-3"/>
    <property type="match status" value="1"/>
</dbReference>
<dbReference type="AlphaFoldDB" id="A0A552X5Z6"/>